<dbReference type="GO" id="GO:0016829">
    <property type="term" value="F:lyase activity"/>
    <property type="evidence" value="ECO:0007669"/>
    <property type="project" value="UniProtKB-KW"/>
</dbReference>
<protein>
    <recommendedName>
        <fullName evidence="7">Pyridoxal 5'-phosphate synthase subunit PdxS</fullName>
        <shortName evidence="7">PLP synthase subunit PdxS</shortName>
        <ecNumber evidence="7">4.3.3.6</ecNumber>
    </recommendedName>
    <alternativeName>
        <fullName evidence="7">Pdx1</fullName>
    </alternativeName>
</protein>
<evidence type="ECO:0000256" key="5">
    <source>
        <dbReference type="ARBA" id="ARBA00023270"/>
    </source>
</evidence>
<feature type="binding site" evidence="7">
    <location>
        <position position="165"/>
    </location>
    <ligand>
        <name>D-glyceraldehyde 3-phosphate</name>
        <dbReference type="ChEBI" id="CHEBI:59776"/>
    </ligand>
</feature>
<dbReference type="InterPro" id="IPR013785">
    <property type="entry name" value="Aldolase_TIM"/>
</dbReference>
<dbReference type="InterPro" id="IPR011060">
    <property type="entry name" value="RibuloseP-bd_barrel"/>
</dbReference>
<dbReference type="PANTHER" id="PTHR31829:SF0">
    <property type="entry name" value="PYRIDOXAL 5'-PHOSPHATE SYNTHASE SUBUNIT SNZ1-RELATED"/>
    <property type="match status" value="1"/>
</dbReference>
<evidence type="ECO:0000313" key="10">
    <source>
        <dbReference type="EMBL" id="WZX29502.1"/>
    </source>
</evidence>
<keyword evidence="4 7" id="KW-0456">Lyase</keyword>
<accession>A0ABZ3CKA3</accession>
<dbReference type="InterPro" id="IPR033755">
    <property type="entry name" value="PdxS/SNZ_N"/>
</dbReference>
<feature type="binding site" evidence="7">
    <location>
        <position position="24"/>
    </location>
    <ligand>
        <name>D-ribose 5-phosphate</name>
        <dbReference type="ChEBI" id="CHEBI:78346"/>
    </ligand>
</feature>
<dbReference type="PROSITE" id="PS01235">
    <property type="entry name" value="PDXS_SNZ_1"/>
    <property type="match status" value="1"/>
</dbReference>
<comment type="similarity">
    <text evidence="2 7 8">Belongs to the PdxS/SNZ family.</text>
</comment>
<dbReference type="Pfam" id="PF01680">
    <property type="entry name" value="SOR_SNZ"/>
    <property type="match status" value="1"/>
</dbReference>
<feature type="binding site" evidence="7">
    <location>
        <position position="153"/>
    </location>
    <ligand>
        <name>D-ribose 5-phosphate</name>
        <dbReference type="ChEBI" id="CHEBI:78346"/>
    </ligand>
</feature>
<dbReference type="NCBIfam" id="TIGR00343">
    <property type="entry name" value="pyridoxal 5'-phosphate synthase lyase subunit PdxS"/>
    <property type="match status" value="1"/>
</dbReference>
<reference evidence="11" key="1">
    <citation type="submission" date="2023-10" db="EMBL/GenBank/DDBJ databases">
        <title>Genome analysis and identification of Salinococcus sp. Bachu38 nov., a PGPR from the rhizosphere of Tamarix.</title>
        <authorList>
            <person name="Liang Z."/>
            <person name="Zhang X."/>
            <person name="Jia J."/>
            <person name="Chen X."/>
            <person name="Wang Y."/>
            <person name="Wang Q."/>
            <person name="Wang R."/>
        </authorList>
    </citation>
    <scope>NUCLEOTIDE SEQUENCE [LARGE SCALE GENOMIC DNA]</scope>
    <source>
        <strain evidence="11">Bachu38</strain>
    </source>
</reference>
<evidence type="ECO:0000256" key="7">
    <source>
        <dbReference type="HAMAP-Rule" id="MF_01824"/>
    </source>
</evidence>
<feature type="active site" description="Schiff-base intermediate with D-ribose 5-phosphate" evidence="7">
    <location>
        <position position="81"/>
    </location>
</feature>
<dbReference type="RefSeq" id="WP_342388062.1">
    <property type="nucleotide sequence ID" value="NZ_CP138333.2"/>
</dbReference>
<dbReference type="PIRSF" id="PIRSF029271">
    <property type="entry name" value="Pdx1"/>
    <property type="match status" value="1"/>
</dbReference>
<gene>
    <name evidence="7 10" type="primary">pdxS</name>
    <name evidence="10" type="ORF">RQP18_12715</name>
</gene>
<name>A0ABZ3CKA3_9STAP</name>
<sequence>MQQTGTERVKRGMAEMQKGGVIMDVVNAEQAKVAEAAGAVAVMALERVPSDIRAAGGVARACNPRIVEEVMNAVSIPVMAKCRIGHITEARVLEAMGVDYIDESEVLTPADEVFHLKKDDYTVPFVCGCRNIGEAARRIGEGAAMLRTKGEPGTGNIVEAVRHMRMVNQQVRQIAVMSDDELMTEAKNHGAPYDILKEIKELGKLPVVNFAAGGVATPQDAALMMELGADGVFVGSGVFKSDNPEKFAKAIVEATTHYQDYELIGKLAKELGTAMKGLDINQLSLEDRMQERGW</sequence>
<dbReference type="PANTHER" id="PTHR31829">
    <property type="entry name" value="PYRIDOXAL 5'-PHOSPHATE SYNTHASE SUBUNIT SNZ1-RELATED"/>
    <property type="match status" value="1"/>
</dbReference>
<organism evidence="10 11">
    <name type="scientific">Salinicoccus bachuensis</name>
    <dbReference type="NCBI Taxonomy" id="3136731"/>
    <lineage>
        <taxon>Bacteria</taxon>
        <taxon>Bacillati</taxon>
        <taxon>Bacillota</taxon>
        <taxon>Bacilli</taxon>
        <taxon>Bacillales</taxon>
        <taxon>Staphylococcaceae</taxon>
        <taxon>Salinicoccus</taxon>
    </lineage>
</organism>
<keyword evidence="5 7" id="KW-0704">Schiff base</keyword>
<dbReference type="InterPro" id="IPR001852">
    <property type="entry name" value="PdxS/SNZ"/>
</dbReference>
<evidence type="ECO:0000256" key="2">
    <source>
        <dbReference type="ARBA" id="ARBA00007281"/>
    </source>
</evidence>
<comment type="subunit">
    <text evidence="7">In the presence of PdxT, forms a dodecamer of heterodimers.</text>
</comment>
<dbReference type="Proteomes" id="UP001455384">
    <property type="component" value="Chromosome"/>
</dbReference>
<feature type="binding site" evidence="7">
    <location>
        <begin position="235"/>
        <end position="236"/>
    </location>
    <ligand>
        <name>D-ribose 5-phosphate</name>
        <dbReference type="ChEBI" id="CHEBI:78346"/>
    </ligand>
</feature>
<dbReference type="CDD" id="cd04727">
    <property type="entry name" value="pdxS"/>
    <property type="match status" value="1"/>
</dbReference>
<proteinExistence type="inferred from homology"/>
<evidence type="ECO:0000256" key="3">
    <source>
        <dbReference type="ARBA" id="ARBA00022898"/>
    </source>
</evidence>
<feature type="binding site" evidence="7">
    <location>
        <position position="214"/>
    </location>
    <ligand>
        <name>D-ribose 5-phosphate</name>
        <dbReference type="ChEBI" id="CHEBI:78346"/>
    </ligand>
</feature>
<evidence type="ECO:0000256" key="6">
    <source>
        <dbReference type="ARBA" id="ARBA00047992"/>
    </source>
</evidence>
<evidence type="ECO:0000259" key="9">
    <source>
        <dbReference type="Pfam" id="PF01680"/>
    </source>
</evidence>
<dbReference type="NCBIfam" id="NF003215">
    <property type="entry name" value="PRK04180.1"/>
    <property type="match status" value="1"/>
</dbReference>
<comment type="pathway">
    <text evidence="1 7">Cofactor biosynthesis; pyridoxal 5'-phosphate biosynthesis.</text>
</comment>
<feature type="domain" description="PdxS/SNZ N-terminal" evidence="9">
    <location>
        <begin position="7"/>
        <end position="212"/>
    </location>
</feature>
<dbReference type="PROSITE" id="PS51129">
    <property type="entry name" value="PDXS_SNZ_2"/>
    <property type="match status" value="1"/>
</dbReference>
<evidence type="ECO:0000256" key="4">
    <source>
        <dbReference type="ARBA" id="ARBA00023239"/>
    </source>
</evidence>
<comment type="catalytic activity">
    <reaction evidence="6 7">
        <text>aldehydo-D-ribose 5-phosphate + D-glyceraldehyde 3-phosphate + L-glutamine = pyridoxal 5'-phosphate + L-glutamate + phosphate + 3 H2O + H(+)</text>
        <dbReference type="Rhea" id="RHEA:31507"/>
        <dbReference type="ChEBI" id="CHEBI:15377"/>
        <dbReference type="ChEBI" id="CHEBI:15378"/>
        <dbReference type="ChEBI" id="CHEBI:29985"/>
        <dbReference type="ChEBI" id="CHEBI:43474"/>
        <dbReference type="ChEBI" id="CHEBI:58273"/>
        <dbReference type="ChEBI" id="CHEBI:58359"/>
        <dbReference type="ChEBI" id="CHEBI:59776"/>
        <dbReference type="ChEBI" id="CHEBI:597326"/>
        <dbReference type="EC" id="4.3.3.6"/>
    </reaction>
</comment>
<keyword evidence="11" id="KW-1185">Reference proteome</keyword>
<dbReference type="EMBL" id="CP138333">
    <property type="protein sequence ID" value="WZX29502.1"/>
    <property type="molecule type" value="Genomic_DNA"/>
</dbReference>
<evidence type="ECO:0000256" key="1">
    <source>
        <dbReference type="ARBA" id="ARBA00004737"/>
    </source>
</evidence>
<evidence type="ECO:0000313" key="11">
    <source>
        <dbReference type="Proteomes" id="UP001455384"/>
    </source>
</evidence>
<dbReference type="SUPFAM" id="SSF51366">
    <property type="entry name" value="Ribulose-phoshate binding barrel"/>
    <property type="match status" value="1"/>
</dbReference>
<evidence type="ECO:0000256" key="8">
    <source>
        <dbReference type="PROSITE-ProRule" id="PRU00481"/>
    </source>
</evidence>
<dbReference type="HAMAP" id="MF_01824">
    <property type="entry name" value="PdxS"/>
    <property type="match status" value="1"/>
</dbReference>
<keyword evidence="3 7" id="KW-0663">Pyridoxal phosphate</keyword>
<comment type="function">
    <text evidence="7">Catalyzes the formation of pyridoxal 5'-phosphate from ribose 5-phosphate (RBP), glyceraldehyde 3-phosphate (G3P) and ammonia. The ammonia is provided by the PdxT subunit. Can also use ribulose 5-phosphate and dihydroxyacetone phosphate as substrates, resulting from enzyme-catalyzed isomerization of RBP and G3P, respectively.</text>
</comment>
<dbReference type="EC" id="4.3.3.6" evidence="7"/>
<dbReference type="Gene3D" id="3.20.20.70">
    <property type="entry name" value="Aldolase class I"/>
    <property type="match status" value="1"/>
</dbReference>